<proteinExistence type="predicted"/>
<protein>
    <submittedName>
        <fullName evidence="2">Uncharacterized protein</fullName>
    </submittedName>
</protein>
<dbReference type="Proteomes" id="UP000008370">
    <property type="component" value="Unassembled WGS sequence"/>
</dbReference>
<feature type="compositionally biased region" description="Low complexity" evidence="1">
    <location>
        <begin position="438"/>
        <end position="451"/>
    </location>
</feature>
<gene>
    <name evidence="2" type="ORF">PHACADRAFT_257040</name>
</gene>
<feature type="region of interest" description="Disordered" evidence="1">
    <location>
        <begin position="176"/>
        <end position="197"/>
    </location>
</feature>
<name>K5V0L7_PHACS</name>
<evidence type="ECO:0000313" key="2">
    <source>
        <dbReference type="EMBL" id="EKM56021.1"/>
    </source>
</evidence>
<organism evidence="2 3">
    <name type="scientific">Phanerochaete carnosa (strain HHB-10118-sp)</name>
    <name type="common">White-rot fungus</name>
    <name type="synonym">Peniophora carnosa</name>
    <dbReference type="NCBI Taxonomy" id="650164"/>
    <lineage>
        <taxon>Eukaryota</taxon>
        <taxon>Fungi</taxon>
        <taxon>Dikarya</taxon>
        <taxon>Basidiomycota</taxon>
        <taxon>Agaricomycotina</taxon>
        <taxon>Agaricomycetes</taxon>
        <taxon>Polyporales</taxon>
        <taxon>Phanerochaetaceae</taxon>
        <taxon>Phanerochaete</taxon>
    </lineage>
</organism>
<sequence length="510" mass="54766">MQLASSGLRALRGHQPHTLGNPSRSLHTPAHLPRPAPAARPTGSSVQALFRHARTFLSTVAGHLTAPGAFAPPPHAAHGSRSLLEHAHRFPSVQQRLPSATRLTLARPLGAPSLPRAPAAVPRSMFDVGLGTARAFSTARPLFDNLAQNVPVTGRAFWEADWDVRVQKDRERARMRKYQKEEETQQRRARGEMLSQPVRAARQAAAAEAETADDAEIRAELDRYFPVLADEVVTYLLVPLAPTPTARLPLALTPPAHNAHHPLLPLPHLAAMHHVHDTHALRVSTVFARLDAARVFDAPGVSTSAYGDRSGLCTVLEVRFAGWTQARVRGVLGEAGTGWCVLEEVREHDPGDVATEAGVDDALSSETSGFDVDSPLEAAIDPAASFVLPTLDFSASFVRETDEWARAAAPPPTPPGLADLVFHNAWAAAEREHDGDGDSTSDGLSDLSDSVSDIDMDGSAWGGSFAPSRRSSFGASASSHDSWTALGLSSGFAGRMEHDTRFEEPREAMF</sequence>
<dbReference type="GeneID" id="18916736"/>
<dbReference type="STRING" id="650164.K5V0L7"/>
<evidence type="ECO:0000256" key="1">
    <source>
        <dbReference type="SAM" id="MobiDB-lite"/>
    </source>
</evidence>
<reference evidence="2 3" key="1">
    <citation type="journal article" date="2012" name="BMC Genomics">
        <title>Comparative genomics of the white-rot fungi, Phanerochaete carnosa and P. chrysosporium, to elucidate the genetic basis of the distinct wood types they colonize.</title>
        <authorList>
            <person name="Suzuki H."/>
            <person name="MacDonald J."/>
            <person name="Syed K."/>
            <person name="Salamov A."/>
            <person name="Hori C."/>
            <person name="Aerts A."/>
            <person name="Henrissat B."/>
            <person name="Wiebenga A."/>
            <person name="vanKuyk P.A."/>
            <person name="Barry K."/>
            <person name="Lindquist E."/>
            <person name="LaButti K."/>
            <person name="Lapidus A."/>
            <person name="Lucas S."/>
            <person name="Coutinho P."/>
            <person name="Gong Y."/>
            <person name="Samejima M."/>
            <person name="Mahadevan R."/>
            <person name="Abou-Zaid M."/>
            <person name="de Vries R.P."/>
            <person name="Igarashi K."/>
            <person name="Yadav J.S."/>
            <person name="Grigoriev I.V."/>
            <person name="Master E.R."/>
        </authorList>
    </citation>
    <scope>NUCLEOTIDE SEQUENCE [LARGE SCALE GENOMIC DNA]</scope>
    <source>
        <strain evidence="2 3">HHB-10118-sp</strain>
    </source>
</reference>
<feature type="compositionally biased region" description="Basic and acidic residues" evidence="1">
    <location>
        <begin position="176"/>
        <end position="191"/>
    </location>
</feature>
<accession>K5V0L7</accession>
<feature type="region of interest" description="Disordered" evidence="1">
    <location>
        <begin position="430"/>
        <end position="451"/>
    </location>
</feature>
<dbReference type="HOGENOM" id="CLU_027591_0_0_1"/>
<feature type="region of interest" description="Disordered" evidence="1">
    <location>
        <begin position="1"/>
        <end position="45"/>
    </location>
</feature>
<dbReference type="EMBL" id="JH930472">
    <property type="protein sequence ID" value="EKM56021.1"/>
    <property type="molecule type" value="Genomic_DNA"/>
</dbReference>
<dbReference type="AlphaFoldDB" id="K5V0L7"/>
<dbReference type="InParanoid" id="K5V0L7"/>
<evidence type="ECO:0000313" key="3">
    <source>
        <dbReference type="Proteomes" id="UP000008370"/>
    </source>
</evidence>
<dbReference type="OrthoDB" id="2585251at2759"/>
<keyword evidence="3" id="KW-1185">Reference proteome</keyword>
<dbReference type="RefSeq" id="XP_007396323.1">
    <property type="nucleotide sequence ID" value="XM_007396261.1"/>
</dbReference>
<dbReference type="KEGG" id="pco:PHACADRAFT_257040"/>